<dbReference type="AlphaFoldDB" id="A0A7V4U175"/>
<sequence>MSRSFHEIVMEGPFLLVKGFLLGFLAGVKPEGRYFFHRRAGIRRDTFREFIKELFELENYQHLCLESDLVNKFKEASRLYAKVTGMEIKSVRKIKSAQFSFAYEMFNEELALKAKEVLESLPESVKVLDFHPLEIKENEGKGLESYAPLHDFTARGKGTVTGDFDGVIDLFLKIKRSEFADFVVLTDVKLELEE</sequence>
<dbReference type="EMBL" id="DRQG01000098">
    <property type="protein sequence ID" value="HGY56125.1"/>
    <property type="molecule type" value="Genomic_DNA"/>
</dbReference>
<gene>
    <name evidence="1" type="ORF">ENK44_10505</name>
</gene>
<reference evidence="1" key="1">
    <citation type="journal article" date="2020" name="mSystems">
        <title>Genome- and Community-Level Interaction Insights into Carbon Utilization and Element Cycling Functions of Hydrothermarchaeota in Hydrothermal Sediment.</title>
        <authorList>
            <person name="Zhou Z."/>
            <person name="Liu Y."/>
            <person name="Xu W."/>
            <person name="Pan J."/>
            <person name="Luo Z.H."/>
            <person name="Li M."/>
        </authorList>
    </citation>
    <scope>NUCLEOTIDE SEQUENCE [LARGE SCALE GENOMIC DNA]</scope>
    <source>
        <strain evidence="1">HyVt-577</strain>
    </source>
</reference>
<organism evidence="1">
    <name type="scientific">Caldithrix abyssi</name>
    <dbReference type="NCBI Taxonomy" id="187145"/>
    <lineage>
        <taxon>Bacteria</taxon>
        <taxon>Pseudomonadati</taxon>
        <taxon>Calditrichota</taxon>
        <taxon>Calditrichia</taxon>
        <taxon>Calditrichales</taxon>
        <taxon>Calditrichaceae</taxon>
        <taxon>Caldithrix</taxon>
    </lineage>
</organism>
<accession>A0A7V4U175</accession>
<evidence type="ECO:0000313" key="1">
    <source>
        <dbReference type="EMBL" id="HGY56125.1"/>
    </source>
</evidence>
<comment type="caution">
    <text evidence="1">The sequence shown here is derived from an EMBL/GenBank/DDBJ whole genome shotgun (WGS) entry which is preliminary data.</text>
</comment>
<name>A0A7V4U175_CALAY</name>
<protein>
    <submittedName>
        <fullName evidence="1">Uncharacterized protein</fullName>
    </submittedName>
</protein>
<dbReference type="Proteomes" id="UP000885779">
    <property type="component" value="Unassembled WGS sequence"/>
</dbReference>
<proteinExistence type="predicted"/>